<dbReference type="Pfam" id="PF01183">
    <property type="entry name" value="Glyco_hydro_25"/>
    <property type="match status" value="1"/>
</dbReference>
<dbReference type="PROSITE" id="PS51904">
    <property type="entry name" value="GLYCOSYL_HYDROL_F25_2"/>
    <property type="match status" value="1"/>
</dbReference>
<comment type="similarity">
    <text evidence="1">Belongs to the glycosyl hydrolase 25 family.</text>
</comment>
<comment type="caution">
    <text evidence="4">The sequence shown here is derived from an EMBL/GenBank/DDBJ whole genome shotgun (WGS) entry which is preliminary data.</text>
</comment>
<accession>A0A5B6TJC3</accession>
<dbReference type="PANTHER" id="PTHR34135">
    <property type="entry name" value="LYSOZYME"/>
    <property type="match status" value="1"/>
</dbReference>
<proteinExistence type="inferred from homology"/>
<dbReference type="OrthoDB" id="9798192at2"/>
<dbReference type="GO" id="GO:0003796">
    <property type="term" value="F:lysozyme activity"/>
    <property type="evidence" value="ECO:0007669"/>
    <property type="project" value="InterPro"/>
</dbReference>
<dbReference type="GO" id="GO:0016998">
    <property type="term" value="P:cell wall macromolecule catabolic process"/>
    <property type="evidence" value="ECO:0007669"/>
    <property type="project" value="InterPro"/>
</dbReference>
<dbReference type="AlphaFoldDB" id="A0A5B6TJC3"/>
<gene>
    <name evidence="4" type="ORF">FOA19_06895</name>
</gene>
<dbReference type="GO" id="GO:0009253">
    <property type="term" value="P:peptidoglycan catabolic process"/>
    <property type="evidence" value="ECO:0007669"/>
    <property type="project" value="InterPro"/>
</dbReference>
<protein>
    <submittedName>
        <fullName evidence="4">Lysozyme</fullName>
    </submittedName>
</protein>
<sequence length="256" mass="29354">MRLQSMFSFLRKVARGSGVAVALFTFCMTLLSAGSGPASFLHGIDVSRYQREVNWEHVKDSNINFAFMKATEGDFMKDPYFDRNWELSRQHGIKRGAYHYYQPWVSVDKQIAHFKNTVTLLPGNLAPVLDVEAYAHEISDAKLRSDIRQWLTEIEKHYGVKPIIYSYQKFYDRKLRGHFPDYHFWIARYQNAEPSIHPGDKMVFWQYSERGIVKGIDAPVDVNWFYGDLEALGSLCVPAATPTATPAATQVMAQSN</sequence>
<evidence type="ECO:0000313" key="4">
    <source>
        <dbReference type="EMBL" id="KAA3440373.1"/>
    </source>
</evidence>
<dbReference type="InterPro" id="IPR018077">
    <property type="entry name" value="Glyco_hydro_fam25_subgr"/>
</dbReference>
<dbReference type="SUPFAM" id="SSF51445">
    <property type="entry name" value="(Trans)glycosidases"/>
    <property type="match status" value="1"/>
</dbReference>
<keyword evidence="2" id="KW-0378">Hydrolase</keyword>
<evidence type="ECO:0000313" key="5">
    <source>
        <dbReference type="Proteomes" id="UP000324133"/>
    </source>
</evidence>
<keyword evidence="3" id="KW-0326">Glycosidase</keyword>
<dbReference type="RefSeq" id="WP_149090008.1">
    <property type="nucleotide sequence ID" value="NZ_VKKY01000001.1"/>
</dbReference>
<dbReference type="PANTHER" id="PTHR34135:SF2">
    <property type="entry name" value="LYSOZYME"/>
    <property type="match status" value="1"/>
</dbReference>
<evidence type="ECO:0000256" key="2">
    <source>
        <dbReference type="ARBA" id="ARBA00022801"/>
    </source>
</evidence>
<dbReference type="InterPro" id="IPR017853">
    <property type="entry name" value="GH"/>
</dbReference>
<keyword evidence="5" id="KW-1185">Reference proteome</keyword>
<evidence type="ECO:0000256" key="1">
    <source>
        <dbReference type="ARBA" id="ARBA00010646"/>
    </source>
</evidence>
<organism evidence="4 5">
    <name type="scientific">Rufibacter hautae</name>
    <dbReference type="NCBI Taxonomy" id="2595005"/>
    <lineage>
        <taxon>Bacteria</taxon>
        <taxon>Pseudomonadati</taxon>
        <taxon>Bacteroidota</taxon>
        <taxon>Cytophagia</taxon>
        <taxon>Cytophagales</taxon>
        <taxon>Hymenobacteraceae</taxon>
        <taxon>Rufibacter</taxon>
    </lineage>
</organism>
<dbReference type="Proteomes" id="UP000324133">
    <property type="component" value="Unassembled WGS sequence"/>
</dbReference>
<evidence type="ECO:0000256" key="3">
    <source>
        <dbReference type="ARBA" id="ARBA00023295"/>
    </source>
</evidence>
<dbReference type="Gene3D" id="3.20.20.80">
    <property type="entry name" value="Glycosidases"/>
    <property type="match status" value="1"/>
</dbReference>
<name>A0A5B6TJC3_9BACT</name>
<dbReference type="SMART" id="SM00641">
    <property type="entry name" value="Glyco_25"/>
    <property type="match status" value="1"/>
</dbReference>
<dbReference type="InterPro" id="IPR002053">
    <property type="entry name" value="Glyco_hydro_25"/>
</dbReference>
<dbReference type="EMBL" id="VKKY01000001">
    <property type="protein sequence ID" value="KAA3440373.1"/>
    <property type="molecule type" value="Genomic_DNA"/>
</dbReference>
<dbReference type="GO" id="GO:0016052">
    <property type="term" value="P:carbohydrate catabolic process"/>
    <property type="evidence" value="ECO:0007669"/>
    <property type="project" value="TreeGrafter"/>
</dbReference>
<reference evidence="4 5" key="1">
    <citation type="submission" date="2019-07" db="EMBL/GenBank/DDBJ databases">
        <title>Rufibacter sp. nov., isolated from lake sediment.</title>
        <authorList>
            <person name="Qu J.-H."/>
        </authorList>
    </citation>
    <scope>NUCLEOTIDE SEQUENCE [LARGE SCALE GENOMIC DNA]</scope>
    <source>
        <strain evidence="4 5">NBS58-1</strain>
    </source>
</reference>